<feature type="compositionally biased region" description="Polar residues" evidence="1">
    <location>
        <begin position="276"/>
        <end position="285"/>
    </location>
</feature>
<evidence type="ECO:0000256" key="1">
    <source>
        <dbReference type="SAM" id="MobiDB-lite"/>
    </source>
</evidence>
<feature type="compositionally biased region" description="Low complexity" evidence="1">
    <location>
        <begin position="256"/>
        <end position="270"/>
    </location>
</feature>
<dbReference type="OrthoDB" id="6120442at2759"/>
<feature type="compositionally biased region" description="Low complexity" evidence="1">
    <location>
        <begin position="153"/>
        <end position="181"/>
    </location>
</feature>
<evidence type="ECO:0000313" key="2">
    <source>
        <dbReference type="EMBL" id="OWF39755.1"/>
    </source>
</evidence>
<reference evidence="2 3" key="1">
    <citation type="journal article" date="2017" name="Nat. Ecol. Evol.">
        <title>Scallop genome provides insights into evolution of bilaterian karyotype and development.</title>
        <authorList>
            <person name="Wang S."/>
            <person name="Zhang J."/>
            <person name="Jiao W."/>
            <person name="Li J."/>
            <person name="Xun X."/>
            <person name="Sun Y."/>
            <person name="Guo X."/>
            <person name="Huan P."/>
            <person name="Dong B."/>
            <person name="Zhang L."/>
            <person name="Hu X."/>
            <person name="Sun X."/>
            <person name="Wang J."/>
            <person name="Zhao C."/>
            <person name="Wang Y."/>
            <person name="Wang D."/>
            <person name="Huang X."/>
            <person name="Wang R."/>
            <person name="Lv J."/>
            <person name="Li Y."/>
            <person name="Zhang Z."/>
            <person name="Liu B."/>
            <person name="Lu W."/>
            <person name="Hui Y."/>
            <person name="Liang J."/>
            <person name="Zhou Z."/>
            <person name="Hou R."/>
            <person name="Li X."/>
            <person name="Liu Y."/>
            <person name="Li H."/>
            <person name="Ning X."/>
            <person name="Lin Y."/>
            <person name="Zhao L."/>
            <person name="Xing Q."/>
            <person name="Dou J."/>
            <person name="Li Y."/>
            <person name="Mao J."/>
            <person name="Guo H."/>
            <person name="Dou H."/>
            <person name="Li T."/>
            <person name="Mu C."/>
            <person name="Jiang W."/>
            <person name="Fu Q."/>
            <person name="Fu X."/>
            <person name="Miao Y."/>
            <person name="Liu J."/>
            <person name="Yu Q."/>
            <person name="Li R."/>
            <person name="Liao H."/>
            <person name="Li X."/>
            <person name="Kong Y."/>
            <person name="Jiang Z."/>
            <person name="Chourrout D."/>
            <person name="Li R."/>
            <person name="Bao Z."/>
        </authorList>
    </citation>
    <scope>NUCLEOTIDE SEQUENCE [LARGE SCALE GENOMIC DNA]</scope>
    <source>
        <strain evidence="2 3">PY_sf001</strain>
    </source>
</reference>
<proteinExistence type="predicted"/>
<feature type="region of interest" description="Disordered" evidence="1">
    <location>
        <begin position="355"/>
        <end position="376"/>
    </location>
</feature>
<dbReference type="EMBL" id="NEDP02005510">
    <property type="protein sequence ID" value="OWF39755.1"/>
    <property type="molecule type" value="Genomic_DNA"/>
</dbReference>
<feature type="compositionally biased region" description="Basic and acidic residues" evidence="1">
    <location>
        <begin position="363"/>
        <end position="376"/>
    </location>
</feature>
<gene>
    <name evidence="2" type="ORF">KP79_PYT16536</name>
</gene>
<name>A0A210PTH1_MIZYE</name>
<feature type="compositionally biased region" description="Polar residues" evidence="1">
    <location>
        <begin position="216"/>
        <end position="228"/>
    </location>
</feature>
<feature type="compositionally biased region" description="Polar residues" evidence="1">
    <location>
        <begin position="293"/>
        <end position="302"/>
    </location>
</feature>
<dbReference type="AlphaFoldDB" id="A0A210PTH1"/>
<feature type="region of interest" description="Disordered" evidence="1">
    <location>
        <begin position="93"/>
        <end position="327"/>
    </location>
</feature>
<accession>A0A210PTH1</accession>
<feature type="compositionally biased region" description="Basic and acidic residues" evidence="1">
    <location>
        <begin position="185"/>
        <end position="197"/>
    </location>
</feature>
<comment type="caution">
    <text evidence="2">The sequence shown here is derived from an EMBL/GenBank/DDBJ whole genome shotgun (WGS) entry which is preliminary data.</text>
</comment>
<protein>
    <submittedName>
        <fullName evidence="2">Uncharacterized protein</fullName>
    </submittedName>
</protein>
<keyword evidence="3" id="KW-1185">Reference proteome</keyword>
<evidence type="ECO:0000313" key="3">
    <source>
        <dbReference type="Proteomes" id="UP000242188"/>
    </source>
</evidence>
<organism evidence="2 3">
    <name type="scientific">Mizuhopecten yessoensis</name>
    <name type="common">Japanese scallop</name>
    <name type="synonym">Patinopecten yessoensis</name>
    <dbReference type="NCBI Taxonomy" id="6573"/>
    <lineage>
        <taxon>Eukaryota</taxon>
        <taxon>Metazoa</taxon>
        <taxon>Spiralia</taxon>
        <taxon>Lophotrochozoa</taxon>
        <taxon>Mollusca</taxon>
        <taxon>Bivalvia</taxon>
        <taxon>Autobranchia</taxon>
        <taxon>Pteriomorphia</taxon>
        <taxon>Pectinida</taxon>
        <taxon>Pectinoidea</taxon>
        <taxon>Pectinidae</taxon>
        <taxon>Mizuhopecten</taxon>
    </lineage>
</organism>
<sequence length="442" mass="48896">MEQPLDLSQREHSDSPAANKMETDDVICPYVNCACPLRHVPPIDIRLSQHFGHFGHLGNVMAPIARAPFGYLPGFYTDAMRMEPSSLYLNKRNPIHDASQNSGVVHPKRRKVEECRHTVTKSAPCDESSSSKSSVSPKTRFFRPGFPMENGETSSSSSLSVSPTSSLSSSTSSLSSSHSPSNISFEKKVQPDEDSFRTPKRVSPSAIIEPYDVSMTEESSAVNDNNVAQRERSKTISYMERLPKKRVAGRLLSQDTSNSSSFNINQSQTTAAVSPDTRNSPSSSPGCDVITGNDRNQSNAGQNMDVPSPSVSPVDKETRPKVKPSYDVSSLKADMIREIDEAEKRERCPSRQKTTYIGYGKSRPSESKVQHSETNLRDEVAENPGGVRMTALDYLISKTLLQREDRPYKARNHHIHQIIRGEKPGKLCLMDIVELQVEIGLA</sequence>
<dbReference type="Proteomes" id="UP000242188">
    <property type="component" value="Unassembled WGS sequence"/>
</dbReference>